<name>A0ABU6X663_9FABA</name>
<keyword evidence="2" id="KW-1133">Transmembrane helix</keyword>
<gene>
    <name evidence="3" type="ORF">PIB30_006538</name>
</gene>
<sequence>MGGGVGRGRLILGIMGSLLVIWLMLMAMPASRDHRQKKRMVLVAPLKVNAMSRQLKLVSMNMMKSRRNSKSGMIIVSKRRVPNGPDPIHNRRAVKYKQPPTQA</sequence>
<comment type="caution">
    <text evidence="3">The sequence shown here is derived from an EMBL/GenBank/DDBJ whole genome shotgun (WGS) entry which is preliminary data.</text>
</comment>
<evidence type="ECO:0000313" key="3">
    <source>
        <dbReference type="EMBL" id="MED6192038.1"/>
    </source>
</evidence>
<evidence type="ECO:0000313" key="4">
    <source>
        <dbReference type="Proteomes" id="UP001341840"/>
    </source>
</evidence>
<dbReference type="InterPro" id="IPR039316">
    <property type="entry name" value="CLE25/26"/>
</dbReference>
<keyword evidence="2" id="KW-0812">Transmembrane</keyword>
<dbReference type="Proteomes" id="UP001341840">
    <property type="component" value="Unassembled WGS sequence"/>
</dbReference>
<evidence type="ECO:0000256" key="1">
    <source>
        <dbReference type="SAM" id="MobiDB-lite"/>
    </source>
</evidence>
<organism evidence="3 4">
    <name type="scientific">Stylosanthes scabra</name>
    <dbReference type="NCBI Taxonomy" id="79078"/>
    <lineage>
        <taxon>Eukaryota</taxon>
        <taxon>Viridiplantae</taxon>
        <taxon>Streptophyta</taxon>
        <taxon>Embryophyta</taxon>
        <taxon>Tracheophyta</taxon>
        <taxon>Spermatophyta</taxon>
        <taxon>Magnoliopsida</taxon>
        <taxon>eudicotyledons</taxon>
        <taxon>Gunneridae</taxon>
        <taxon>Pentapetalae</taxon>
        <taxon>rosids</taxon>
        <taxon>fabids</taxon>
        <taxon>Fabales</taxon>
        <taxon>Fabaceae</taxon>
        <taxon>Papilionoideae</taxon>
        <taxon>50 kb inversion clade</taxon>
        <taxon>dalbergioids sensu lato</taxon>
        <taxon>Dalbergieae</taxon>
        <taxon>Pterocarpus clade</taxon>
        <taxon>Stylosanthes</taxon>
    </lineage>
</organism>
<dbReference type="PANTHER" id="PTHR34277">
    <property type="entry name" value="CLAVATA3/ESR (CLE)-RELATED PROTEIN 26"/>
    <property type="match status" value="1"/>
</dbReference>
<evidence type="ECO:0008006" key="5">
    <source>
        <dbReference type="Google" id="ProtNLM"/>
    </source>
</evidence>
<evidence type="ECO:0000256" key="2">
    <source>
        <dbReference type="SAM" id="Phobius"/>
    </source>
</evidence>
<feature type="transmembrane region" description="Helical" evidence="2">
    <location>
        <begin position="12"/>
        <end position="30"/>
    </location>
</feature>
<keyword evidence="4" id="KW-1185">Reference proteome</keyword>
<feature type="region of interest" description="Disordered" evidence="1">
    <location>
        <begin position="69"/>
        <end position="103"/>
    </location>
</feature>
<reference evidence="3 4" key="1">
    <citation type="journal article" date="2023" name="Plants (Basel)">
        <title>Bridging the Gap: Combining Genomics and Transcriptomics Approaches to Understand Stylosanthes scabra, an Orphan Legume from the Brazilian Caatinga.</title>
        <authorList>
            <person name="Ferreira-Neto J.R.C."/>
            <person name="da Silva M.D."/>
            <person name="Binneck E."/>
            <person name="de Melo N.F."/>
            <person name="da Silva R.H."/>
            <person name="de Melo A.L.T.M."/>
            <person name="Pandolfi V."/>
            <person name="Bustamante F.O."/>
            <person name="Brasileiro-Vidal A.C."/>
            <person name="Benko-Iseppon A.M."/>
        </authorList>
    </citation>
    <scope>NUCLEOTIDE SEQUENCE [LARGE SCALE GENOMIC DNA]</scope>
    <source>
        <tissue evidence="3">Leaves</tissue>
    </source>
</reference>
<dbReference type="PANTHER" id="PTHR34277:SF18">
    <property type="entry name" value="CLAVATA3_ESR (CLE)-RELATED PROTEIN 25"/>
    <property type="match status" value="1"/>
</dbReference>
<protein>
    <recommendedName>
        <fullName evidence="5">CLAVATA3/ESR (CLE)-related protein 25</fullName>
    </recommendedName>
</protein>
<keyword evidence="2" id="KW-0472">Membrane</keyword>
<proteinExistence type="predicted"/>
<accession>A0ABU6X663</accession>
<dbReference type="EMBL" id="JASCZI010211462">
    <property type="protein sequence ID" value="MED6192038.1"/>
    <property type="molecule type" value="Genomic_DNA"/>
</dbReference>